<feature type="region of interest" description="Disordered" evidence="3">
    <location>
        <begin position="1"/>
        <end position="30"/>
    </location>
</feature>
<evidence type="ECO:0000256" key="1">
    <source>
        <dbReference type="ARBA" id="ARBA00022723"/>
    </source>
</evidence>
<dbReference type="InterPro" id="IPR036864">
    <property type="entry name" value="Zn2-C6_fun-type_DNA-bd_sf"/>
</dbReference>
<dbReference type="SUPFAM" id="SSF57701">
    <property type="entry name" value="Zn2/Cys6 DNA-binding domain"/>
    <property type="match status" value="1"/>
</dbReference>
<dbReference type="RefSeq" id="XP_024405177.1">
    <property type="nucleotide sequence ID" value="XM_024550089.1"/>
</dbReference>
<dbReference type="InterPro" id="IPR001138">
    <property type="entry name" value="Zn2Cys6_DnaBD"/>
</dbReference>
<dbReference type="PROSITE" id="PS50048">
    <property type="entry name" value="ZN2_CY6_FUNGAL_2"/>
    <property type="match status" value="1"/>
</dbReference>
<feature type="compositionally biased region" description="Low complexity" evidence="3">
    <location>
        <begin position="14"/>
        <end position="24"/>
    </location>
</feature>
<keyword evidence="6" id="KW-1185">Reference proteome</keyword>
<protein>
    <recommendedName>
        <fullName evidence="4">Zn(2)-C6 fungal-type domain-containing protein</fullName>
    </recommendedName>
</protein>
<dbReference type="PANTHER" id="PTHR47256">
    <property type="entry name" value="ZN(II)2CYS6 TRANSCRIPTION FACTOR (EUROFUNG)-RELATED"/>
    <property type="match status" value="1"/>
</dbReference>
<comment type="caution">
    <text evidence="5">The sequence shown here is derived from an EMBL/GenBank/DDBJ whole genome shotgun (WGS) entry which is preliminary data.</text>
</comment>
<evidence type="ECO:0000313" key="6">
    <source>
        <dbReference type="Proteomes" id="UP000054821"/>
    </source>
</evidence>
<dbReference type="CDD" id="cd00067">
    <property type="entry name" value="GAL4"/>
    <property type="match status" value="1"/>
</dbReference>
<dbReference type="GeneID" id="29988105"/>
<keyword evidence="1" id="KW-0479">Metal-binding</keyword>
<feature type="domain" description="Zn(2)-C6 fungal-type" evidence="4">
    <location>
        <begin position="35"/>
        <end position="65"/>
    </location>
</feature>
<gene>
    <name evidence="5" type="ORF">TGAM01_v207405</name>
</gene>
<dbReference type="EMBL" id="JPDN02000027">
    <property type="protein sequence ID" value="PON23758.1"/>
    <property type="molecule type" value="Genomic_DNA"/>
</dbReference>
<dbReference type="Gene3D" id="4.10.240.10">
    <property type="entry name" value="Zn(2)-C6 fungal-type DNA-binding domain"/>
    <property type="match status" value="1"/>
</dbReference>
<evidence type="ECO:0000256" key="3">
    <source>
        <dbReference type="SAM" id="MobiDB-lite"/>
    </source>
</evidence>
<dbReference type="Proteomes" id="UP000054821">
    <property type="component" value="Unassembled WGS sequence"/>
</dbReference>
<dbReference type="GO" id="GO:0003677">
    <property type="term" value="F:DNA binding"/>
    <property type="evidence" value="ECO:0007669"/>
    <property type="project" value="InterPro"/>
</dbReference>
<keyword evidence="2" id="KW-0539">Nucleus</keyword>
<dbReference type="Pfam" id="PF00172">
    <property type="entry name" value="Zn_clus"/>
    <property type="match status" value="1"/>
</dbReference>
<evidence type="ECO:0000259" key="4">
    <source>
        <dbReference type="PROSITE" id="PS50048"/>
    </source>
</evidence>
<accession>A0A2P4ZHJ3</accession>
<dbReference type="STRING" id="398673.A0A2P4ZHJ3"/>
<dbReference type="PANTHER" id="PTHR47256:SF1">
    <property type="entry name" value="ZN(II)2CYS6 TRANSCRIPTION FACTOR (EUROFUNG)"/>
    <property type="match status" value="1"/>
</dbReference>
<evidence type="ECO:0000313" key="5">
    <source>
        <dbReference type="EMBL" id="PON23758.1"/>
    </source>
</evidence>
<evidence type="ECO:0000256" key="2">
    <source>
        <dbReference type="ARBA" id="ARBA00023242"/>
    </source>
</evidence>
<dbReference type="CDD" id="cd12148">
    <property type="entry name" value="fungal_TF_MHR"/>
    <property type="match status" value="1"/>
</dbReference>
<dbReference type="SMART" id="SM00066">
    <property type="entry name" value="GAL4"/>
    <property type="match status" value="1"/>
</dbReference>
<dbReference type="GO" id="GO:0000981">
    <property type="term" value="F:DNA-binding transcription factor activity, RNA polymerase II-specific"/>
    <property type="evidence" value="ECO:0007669"/>
    <property type="project" value="InterPro"/>
</dbReference>
<dbReference type="AlphaFoldDB" id="A0A2P4ZHJ3"/>
<dbReference type="GO" id="GO:0008270">
    <property type="term" value="F:zinc ion binding"/>
    <property type="evidence" value="ECO:0007669"/>
    <property type="project" value="InterPro"/>
</dbReference>
<dbReference type="InterPro" id="IPR053187">
    <property type="entry name" value="Notoamide_regulator"/>
</dbReference>
<sequence length="692" mass="78615">MPRPLRALLPATERSSSASDAAASSKRKRSQAVVACEACRKKKSKCDAERPTCRSCELRGSECVYDADPAETRGQALRRKFNAQQHKRGVHEEFHQMLRFRPEVEVVEILRRVRAGVTIEDIVRHARSGDLLLQLSVSPERHYHYSLGRVLNIPDFLRASNQYTTSLVYRKSFDPKWHWSSPPQLPPNVADYRALYEAPFHVAEMVDADIDAAEPSKWTSVSSDDALLRDILKSYFMREYLFFPFFHKDSFLQDMISGRRRFCSSLLVNAVLMASCHNYSKLQGRSEFWNPESLTYRFIAETRRLWELETDEKSITRVQAALILQGQYSINGLDKISWPYIIQAVATSEEIGLFTTYIRPSSRKWRAVQEITAWIVFSYQAMLCLHLHRPPLITTRPALALPDNPEAYGEIWVKYPTASTPVPLHLGQIFKTNIGFRTILFDILCSLLPSPSALEGKKILLSVNQATEYHSRLRKWYEELPSYLSSQNLILPVHFDIHMHYWFTTARLFEQVSVIEEGEDADSPPMEESTGKIITGALANLQTLIRLYYSCHGSDSYDPFLVAMCSYIGFGALHAISLLDDSASAVREAHESTALLCAGVLHDQSTNAYIFDIVFRLMQQSLPPAVAAELVRFFHISDVNQSKAAVISRHVQSSWPVTVAMKPGNTEDRRLDNLLRAIKELSVDDSDDAATP</sequence>
<dbReference type="PROSITE" id="PS00463">
    <property type="entry name" value="ZN2_CY6_FUNGAL_1"/>
    <property type="match status" value="1"/>
</dbReference>
<dbReference type="GO" id="GO:0006351">
    <property type="term" value="P:DNA-templated transcription"/>
    <property type="evidence" value="ECO:0007669"/>
    <property type="project" value="InterPro"/>
</dbReference>
<name>A0A2P4ZHJ3_9HYPO</name>
<dbReference type="Pfam" id="PF04082">
    <property type="entry name" value="Fungal_trans"/>
    <property type="match status" value="1"/>
</dbReference>
<reference evidence="5 6" key="1">
    <citation type="journal article" date="2016" name="Genome Announc.">
        <title>Draft Whole-Genome Sequence of Trichoderma gamsii T6085, a Promising Biocontrol Agent of Fusarium Head Blight on Wheat.</title>
        <authorList>
            <person name="Baroncelli R."/>
            <person name="Zapparata A."/>
            <person name="Piaggeschi G."/>
            <person name="Sarrocco S."/>
            <person name="Vannacci G."/>
        </authorList>
    </citation>
    <scope>NUCLEOTIDE SEQUENCE [LARGE SCALE GENOMIC DNA]</scope>
    <source>
        <strain evidence="5 6">T6085</strain>
    </source>
</reference>
<proteinExistence type="predicted"/>
<dbReference type="InterPro" id="IPR007219">
    <property type="entry name" value="XnlR_reg_dom"/>
</dbReference>
<organism evidence="5 6">
    <name type="scientific">Trichoderma gamsii</name>
    <dbReference type="NCBI Taxonomy" id="398673"/>
    <lineage>
        <taxon>Eukaryota</taxon>
        <taxon>Fungi</taxon>
        <taxon>Dikarya</taxon>
        <taxon>Ascomycota</taxon>
        <taxon>Pezizomycotina</taxon>
        <taxon>Sordariomycetes</taxon>
        <taxon>Hypocreomycetidae</taxon>
        <taxon>Hypocreales</taxon>
        <taxon>Hypocreaceae</taxon>
        <taxon>Trichoderma</taxon>
    </lineage>
</organism>